<keyword evidence="4" id="KW-0963">Cytoplasm</keyword>
<comment type="caution">
    <text evidence="6">The sequence shown here is derived from an EMBL/GenBank/DDBJ whole genome shotgun (WGS) entry which is preliminary data.</text>
</comment>
<keyword evidence="4" id="KW-0206">Cytoskeleton</keyword>
<dbReference type="InterPro" id="IPR001680">
    <property type="entry name" value="WD40_rpt"/>
</dbReference>
<dbReference type="AlphaFoldDB" id="A0A8J6KJG9"/>
<feature type="repeat" description="WD" evidence="5">
    <location>
        <begin position="1"/>
        <end position="42"/>
    </location>
</feature>
<proteinExistence type="predicted"/>
<dbReference type="EMBL" id="JAATJU010027520">
    <property type="protein sequence ID" value="KAH0500335.1"/>
    <property type="molecule type" value="Genomic_DNA"/>
</dbReference>
<feature type="non-terminal residue" evidence="6">
    <location>
        <position position="1"/>
    </location>
</feature>
<feature type="repeat" description="WD" evidence="5">
    <location>
        <begin position="112"/>
        <end position="143"/>
    </location>
</feature>
<evidence type="ECO:0000256" key="5">
    <source>
        <dbReference type="PROSITE-ProRule" id="PRU00221"/>
    </source>
</evidence>
<dbReference type="SMART" id="SM00320">
    <property type="entry name" value="WD40"/>
    <property type="match status" value="4"/>
</dbReference>
<evidence type="ECO:0000313" key="6">
    <source>
        <dbReference type="EMBL" id="KAH0500335.1"/>
    </source>
</evidence>
<dbReference type="Pfam" id="PF00400">
    <property type="entry name" value="WD40"/>
    <property type="match status" value="3"/>
</dbReference>
<dbReference type="Gene3D" id="2.130.10.10">
    <property type="entry name" value="YVTN repeat-like/Quinoprotein amine dehydrogenase"/>
    <property type="match status" value="2"/>
</dbReference>
<dbReference type="SUPFAM" id="SSF50978">
    <property type="entry name" value="WD40 repeat-like"/>
    <property type="match status" value="1"/>
</dbReference>
<evidence type="ECO:0000256" key="2">
    <source>
        <dbReference type="ARBA" id="ARBA00022574"/>
    </source>
</evidence>
<evidence type="ECO:0000313" key="7">
    <source>
        <dbReference type="Proteomes" id="UP000710432"/>
    </source>
</evidence>
<comment type="subcellular location">
    <subcellularLocation>
        <location evidence="1">Cytoplasm</location>
        <location evidence="1">Cytoskeleton</location>
    </subcellularLocation>
</comment>
<gene>
    <name evidence="6" type="ORF">LTLLF_201535</name>
</gene>
<dbReference type="PANTHER" id="PTHR13720:SF50">
    <property type="entry name" value="ECHINODERM MICROTUBULE-ASSOCIATED PROTEIN-LIKE 2"/>
    <property type="match status" value="1"/>
</dbReference>
<evidence type="ECO:0000256" key="3">
    <source>
        <dbReference type="ARBA" id="ARBA00022737"/>
    </source>
</evidence>
<keyword evidence="2 5" id="KW-0853">WD repeat</keyword>
<dbReference type="InterPro" id="IPR015943">
    <property type="entry name" value="WD40/YVTN_repeat-like_dom_sf"/>
</dbReference>
<dbReference type="PANTHER" id="PTHR13720">
    <property type="entry name" value="WD-40 REPEAT PROTEIN"/>
    <property type="match status" value="1"/>
</dbReference>
<keyword evidence="3" id="KW-0677">Repeat</keyword>
<name>A0A8J6KJG9_MICOH</name>
<protein>
    <submittedName>
        <fullName evidence="6">Echinoderm microtubule-associated protein-like 2</fullName>
    </submittedName>
</protein>
<evidence type="ECO:0000256" key="4">
    <source>
        <dbReference type="ARBA" id="ARBA00023212"/>
    </source>
</evidence>
<dbReference type="GO" id="GO:0008017">
    <property type="term" value="F:microtubule binding"/>
    <property type="evidence" value="ECO:0007669"/>
    <property type="project" value="TreeGrafter"/>
</dbReference>
<accession>A0A8J6KJG9</accession>
<evidence type="ECO:0000256" key="1">
    <source>
        <dbReference type="ARBA" id="ARBA00004245"/>
    </source>
</evidence>
<organism evidence="6 7">
    <name type="scientific">Microtus ochrogaster</name>
    <name type="common">Prairie vole</name>
    <dbReference type="NCBI Taxonomy" id="79684"/>
    <lineage>
        <taxon>Eukaryota</taxon>
        <taxon>Metazoa</taxon>
        <taxon>Chordata</taxon>
        <taxon>Craniata</taxon>
        <taxon>Vertebrata</taxon>
        <taxon>Euteleostomi</taxon>
        <taxon>Mammalia</taxon>
        <taxon>Eutheria</taxon>
        <taxon>Euarchontoglires</taxon>
        <taxon>Glires</taxon>
        <taxon>Rodentia</taxon>
        <taxon>Myomorpha</taxon>
        <taxon>Muroidea</taxon>
        <taxon>Cricetidae</taxon>
        <taxon>Arvicolinae</taxon>
        <taxon>Microtus</taxon>
    </lineage>
</organism>
<dbReference type="InterPro" id="IPR050630">
    <property type="entry name" value="WD_repeat_EMAP"/>
</dbReference>
<dbReference type="Proteomes" id="UP000710432">
    <property type="component" value="Unassembled WGS sequence"/>
</dbReference>
<dbReference type="InterPro" id="IPR036322">
    <property type="entry name" value="WD40_repeat_dom_sf"/>
</dbReference>
<dbReference type="PROSITE" id="PS50082">
    <property type="entry name" value="WD_REPEATS_2"/>
    <property type="match status" value="2"/>
</dbReference>
<dbReference type="GO" id="GO:0072686">
    <property type="term" value="C:mitotic spindle"/>
    <property type="evidence" value="ECO:0007669"/>
    <property type="project" value="TreeGrafter"/>
</dbReference>
<dbReference type="GO" id="GO:0000226">
    <property type="term" value="P:microtubule cytoskeleton organization"/>
    <property type="evidence" value="ECO:0007669"/>
    <property type="project" value="TreeGrafter"/>
</dbReference>
<reference evidence="6" key="1">
    <citation type="submission" date="2020-03" db="EMBL/GenBank/DDBJ databases">
        <title>Studies in the Genomics of Life Span.</title>
        <authorList>
            <person name="Glass D."/>
        </authorList>
    </citation>
    <scope>NUCLEOTIDE SEQUENCE</scope>
    <source>
        <strain evidence="6">LTLLF</strain>
        <tissue evidence="6">Muscle</tissue>
    </source>
</reference>
<sequence>LQGHVEELWGLATHPSRAQFVTCGQDKLVHLWSSEAHQPLWSRTIEVMGWECKHRSLQKLLLFGPRVSAHLDATHDLFKKDGAYLAVGSHDNLVYVYTVDQGGRKVSRLGKCSGHSSFITHLDWAQDSTCFVTNSGDYEILYWIWPEGADGTDINAVARSHDGKLLASADDFGKVHLFSYPCCQPRVSLSGA</sequence>